<dbReference type="PANTHER" id="PTHR12993:SF28">
    <property type="entry name" value="LMBE FAMILY PROTEIN"/>
    <property type="match status" value="1"/>
</dbReference>
<accession>A0A2T2WFT9</accession>
<name>A0A2T2WFT9_9FIRM</name>
<evidence type="ECO:0000313" key="2">
    <source>
        <dbReference type="Proteomes" id="UP000241848"/>
    </source>
</evidence>
<dbReference type="InterPro" id="IPR003737">
    <property type="entry name" value="GlcNAc_PI_deacetylase-related"/>
</dbReference>
<protein>
    <recommendedName>
        <fullName evidence="3">PIG-L family deacetylase</fullName>
    </recommendedName>
</protein>
<dbReference type="GO" id="GO:0016811">
    <property type="term" value="F:hydrolase activity, acting on carbon-nitrogen (but not peptide) bonds, in linear amides"/>
    <property type="evidence" value="ECO:0007669"/>
    <property type="project" value="TreeGrafter"/>
</dbReference>
<comment type="caution">
    <text evidence="1">The sequence shown here is derived from an EMBL/GenBank/DDBJ whole genome shotgun (WGS) entry which is preliminary data.</text>
</comment>
<dbReference type="EMBL" id="PXYV01000042">
    <property type="protein sequence ID" value="PSR21104.1"/>
    <property type="molecule type" value="Genomic_DNA"/>
</dbReference>
<evidence type="ECO:0008006" key="3">
    <source>
        <dbReference type="Google" id="ProtNLM"/>
    </source>
</evidence>
<dbReference type="Proteomes" id="UP000241848">
    <property type="component" value="Unassembled WGS sequence"/>
</dbReference>
<evidence type="ECO:0000313" key="1">
    <source>
        <dbReference type="EMBL" id="PSR21104.1"/>
    </source>
</evidence>
<gene>
    <name evidence="1" type="ORF">C7B45_12120</name>
</gene>
<dbReference type="PANTHER" id="PTHR12993">
    <property type="entry name" value="N-ACETYLGLUCOSAMINYL-PHOSPHATIDYLINOSITOL DE-N-ACETYLASE-RELATED"/>
    <property type="match status" value="1"/>
</dbReference>
<dbReference type="InterPro" id="IPR024078">
    <property type="entry name" value="LmbE-like_dom_sf"/>
</dbReference>
<dbReference type="Pfam" id="PF02585">
    <property type="entry name" value="PIG-L"/>
    <property type="match status" value="1"/>
</dbReference>
<dbReference type="SUPFAM" id="SSF102588">
    <property type="entry name" value="LmbE-like"/>
    <property type="match status" value="1"/>
</dbReference>
<reference evidence="1 2" key="1">
    <citation type="journal article" date="2014" name="BMC Genomics">
        <title>Comparison of environmental and isolate Sulfobacillus genomes reveals diverse carbon, sulfur, nitrogen, and hydrogen metabolisms.</title>
        <authorList>
            <person name="Justice N.B."/>
            <person name="Norman A."/>
            <person name="Brown C.T."/>
            <person name="Singh A."/>
            <person name="Thomas B.C."/>
            <person name="Banfield J.F."/>
        </authorList>
    </citation>
    <scope>NUCLEOTIDE SEQUENCE [LARGE SCALE GENOMIC DNA]</scope>
    <source>
        <strain evidence="1">AMDSBA3</strain>
    </source>
</reference>
<proteinExistence type="predicted"/>
<dbReference type="Gene3D" id="3.40.50.10320">
    <property type="entry name" value="LmbE-like"/>
    <property type="match status" value="1"/>
</dbReference>
<dbReference type="AlphaFoldDB" id="A0A2T2WFT9"/>
<sequence length="249" mass="28375">MVGGTLLRLAGQGHDVTYLICTDGSKGTRDVSEISRMQAVRQREQQDAGRVIGVRSVHFLNYIDGELPEGLALRRDIVRVIRTERPDVVLAWDPTSVWIGDTVINHIDHRTAGKEAIDAVYPGAGNVAMFPELGLEISRTREVWLYGSNHPNVFVDIESEFEKKVKALQCHVSQHYTDRDYLYRFLRDDNRWICRDFDNPVTRRQVARPEYVESFRRIALDPILGLASALSPVWEPFSQTDHVTKEGES</sequence>
<organism evidence="1 2">
    <name type="scientific">Sulfobacillus acidophilus</name>
    <dbReference type="NCBI Taxonomy" id="53633"/>
    <lineage>
        <taxon>Bacteria</taxon>
        <taxon>Bacillati</taxon>
        <taxon>Bacillota</taxon>
        <taxon>Clostridia</taxon>
        <taxon>Eubacteriales</taxon>
        <taxon>Clostridiales Family XVII. Incertae Sedis</taxon>
        <taxon>Sulfobacillus</taxon>
    </lineage>
</organism>